<sequence length="239" mass="25384">MRKCYHTIGVLTALFVLLTLPAGAQDRQPVMSMDVTGQAVMSVAPNQAIITFTVETADAKAASAVKKNAQLADGVIRALKQKAEQDITLSTSGFHIQPVHERDKKTDASSSGFIPKAYRVSNSIVVKTGRIERIGELIDAAVAAGATRIGSLSFSRSDSDELQRQAAAMALANAIENAKVLAKAAGLNLKGITYIQFVPNMMQPGGMELALAEGEAVTPILPGQINVESYVNLTYEIAR</sequence>
<name>A0A485M766_9ZZZZ</name>
<dbReference type="AlphaFoldDB" id="A0A485M766"/>
<dbReference type="Pfam" id="PF04402">
    <property type="entry name" value="SIMPL"/>
    <property type="match status" value="1"/>
</dbReference>
<dbReference type="Gene3D" id="3.30.110.170">
    <property type="entry name" value="Protein of unknown function (DUF541), domain 1"/>
    <property type="match status" value="1"/>
</dbReference>
<protein>
    <submittedName>
        <fullName evidence="1">26 kDa periplasmic immunogenic protein</fullName>
    </submittedName>
</protein>
<proteinExistence type="predicted"/>
<dbReference type="GO" id="GO:0006974">
    <property type="term" value="P:DNA damage response"/>
    <property type="evidence" value="ECO:0007669"/>
    <property type="project" value="TreeGrafter"/>
</dbReference>
<dbReference type="InterPro" id="IPR007497">
    <property type="entry name" value="SIMPL/DUF541"/>
</dbReference>
<dbReference type="Gene3D" id="3.30.70.2970">
    <property type="entry name" value="Protein of unknown function (DUF541), domain 2"/>
    <property type="match status" value="1"/>
</dbReference>
<gene>
    <name evidence="1" type="ORF">SCFA_890059</name>
</gene>
<dbReference type="PANTHER" id="PTHR34387">
    <property type="entry name" value="SLR1258 PROTEIN"/>
    <property type="match status" value="1"/>
</dbReference>
<accession>A0A485M766</accession>
<reference evidence="1" key="1">
    <citation type="submission" date="2019-03" db="EMBL/GenBank/DDBJ databases">
        <authorList>
            <person name="Hao L."/>
        </authorList>
    </citation>
    <scope>NUCLEOTIDE SEQUENCE</scope>
</reference>
<dbReference type="EMBL" id="CAADRM010000157">
    <property type="protein sequence ID" value="VFU18749.1"/>
    <property type="molecule type" value="Genomic_DNA"/>
</dbReference>
<dbReference type="PANTHER" id="PTHR34387:SF2">
    <property type="entry name" value="SLR1258 PROTEIN"/>
    <property type="match status" value="1"/>
</dbReference>
<organism evidence="1">
    <name type="scientific">anaerobic digester metagenome</name>
    <dbReference type="NCBI Taxonomy" id="1263854"/>
    <lineage>
        <taxon>unclassified sequences</taxon>
        <taxon>metagenomes</taxon>
        <taxon>ecological metagenomes</taxon>
    </lineage>
</organism>
<dbReference type="InterPro" id="IPR052022">
    <property type="entry name" value="26kDa_periplasmic_antigen"/>
</dbReference>
<evidence type="ECO:0000313" key="1">
    <source>
        <dbReference type="EMBL" id="VFU18749.1"/>
    </source>
</evidence>